<reference evidence="2" key="1">
    <citation type="submission" date="2014-11" db="EMBL/GenBank/DDBJ databases">
        <authorList>
            <person name="Malar M.C."/>
            <person name="Sen D."/>
            <person name="Tripathy S."/>
        </authorList>
    </citation>
    <scope>NUCLEOTIDE SEQUENCE</scope>
    <source>
        <strain evidence="2">BDU141951</strain>
    </source>
</reference>
<dbReference type="PANTHER" id="PTHR40047">
    <property type="entry name" value="UPF0703 PROTEIN YCGQ"/>
    <property type="match status" value="1"/>
</dbReference>
<dbReference type="InterPro" id="IPR048447">
    <property type="entry name" value="DUF1980_C"/>
</dbReference>
<proteinExistence type="predicted"/>
<dbReference type="InterPro" id="IPR052955">
    <property type="entry name" value="UPF0703_membrane_permease"/>
</dbReference>
<accession>A0A0C1Y2U4</accession>
<dbReference type="PANTHER" id="PTHR40047:SF1">
    <property type="entry name" value="UPF0703 PROTEIN YCGQ"/>
    <property type="match status" value="1"/>
</dbReference>
<evidence type="ECO:0000313" key="2">
    <source>
        <dbReference type="EMBL" id="NEV66039.1"/>
    </source>
</evidence>
<protein>
    <submittedName>
        <fullName evidence="2">TIGR03943 family protein</fullName>
    </submittedName>
</protein>
<comment type="caution">
    <text evidence="2">The sequence shown here is derived from an EMBL/GenBank/DDBJ whole genome shotgun (WGS) entry which is preliminary data.</text>
</comment>
<dbReference type="InterPro" id="IPR015402">
    <property type="entry name" value="DUF1980"/>
</dbReference>
<reference evidence="2" key="2">
    <citation type="journal article" date="2015" name="Genome Announc.">
        <title>Draft Genome Sequence of Filamentous Marine Cyanobacterium Lyngbya confervoides Strain BDU141951.</title>
        <authorList>
            <person name="Chandrababunaidu M.M."/>
            <person name="Sen D."/>
            <person name="Tripathy S."/>
        </authorList>
    </citation>
    <scope>NUCLEOTIDE SEQUENCE</scope>
    <source>
        <strain evidence="2">BDU141951</strain>
    </source>
</reference>
<dbReference type="AlphaFoldDB" id="A0A0C1Y2U4"/>
<feature type="domain" description="DUF1980" evidence="1">
    <location>
        <begin position="148"/>
        <end position="248"/>
    </location>
</feature>
<dbReference type="NCBIfam" id="TIGR03943">
    <property type="entry name" value="TIGR03943 family putative permease subunit"/>
    <property type="match status" value="1"/>
</dbReference>
<evidence type="ECO:0000259" key="1">
    <source>
        <dbReference type="Pfam" id="PF21537"/>
    </source>
</evidence>
<dbReference type="Pfam" id="PF21537">
    <property type="entry name" value="DUF1980_C"/>
    <property type="match status" value="1"/>
</dbReference>
<reference evidence="2" key="3">
    <citation type="submission" date="2020-02" db="EMBL/GenBank/DDBJ databases">
        <authorList>
            <person name="Sarangi A.N."/>
            <person name="Ghosh S."/>
            <person name="Mukherjee M."/>
            <person name="Tripathy S."/>
        </authorList>
    </citation>
    <scope>NUCLEOTIDE SEQUENCE</scope>
    <source>
        <strain evidence="2">BDU141951</strain>
    </source>
</reference>
<name>A0A0C1Y2U4_9CYAN</name>
<sequence>MKRIRTLYWPAVWDTLALLLWGLMLLRYWWSGRLAVLLHPDYHWLAIGAGWVLVGMGLWRGVTLFRPTPPSASAGAHIALLPRQWSLMVLLAIAVFGLIYVPRPFASDAALARGIADPVALTRSQPQQFARQTPPAERSLIDWIRTLNVYPEPDAYTDQPVNVTGFVIHPPQWDDNYLMVARFVLTCCAADAYPVGLPVELTGDRAEFPPDSWISVQGEMQTETLDGQRRLVIAPQEVLTVPEPKNPYEF</sequence>
<gene>
    <name evidence="2" type="ORF">QQ91_002795</name>
</gene>
<dbReference type="EMBL" id="JTHE02000003">
    <property type="protein sequence ID" value="NEV66039.1"/>
    <property type="molecule type" value="Genomic_DNA"/>
</dbReference>
<organism evidence="2">
    <name type="scientific">Lyngbya confervoides BDU141951</name>
    <dbReference type="NCBI Taxonomy" id="1574623"/>
    <lineage>
        <taxon>Bacteria</taxon>
        <taxon>Bacillati</taxon>
        <taxon>Cyanobacteriota</taxon>
        <taxon>Cyanophyceae</taxon>
        <taxon>Oscillatoriophycideae</taxon>
        <taxon>Oscillatoriales</taxon>
        <taxon>Microcoleaceae</taxon>
        <taxon>Lyngbya</taxon>
    </lineage>
</organism>